<dbReference type="Proteomes" id="UP000474757">
    <property type="component" value="Unassembled WGS sequence"/>
</dbReference>
<feature type="transmembrane region" description="Helical" evidence="1">
    <location>
        <begin position="205"/>
        <end position="226"/>
    </location>
</feature>
<proteinExistence type="predicted"/>
<evidence type="ECO:0000256" key="1">
    <source>
        <dbReference type="SAM" id="Phobius"/>
    </source>
</evidence>
<feature type="transmembrane region" description="Helical" evidence="1">
    <location>
        <begin position="238"/>
        <end position="261"/>
    </location>
</feature>
<dbReference type="EMBL" id="JAAGAB010000003">
    <property type="protein sequence ID" value="NDV01859.1"/>
    <property type="molecule type" value="Genomic_DNA"/>
</dbReference>
<feature type="transmembrane region" description="Helical" evidence="1">
    <location>
        <begin position="56"/>
        <end position="80"/>
    </location>
</feature>
<organism evidence="2 3">
    <name type="scientific">Pseudoroseicyclus tamaricis</name>
    <dbReference type="NCBI Taxonomy" id="2705421"/>
    <lineage>
        <taxon>Bacteria</taxon>
        <taxon>Pseudomonadati</taxon>
        <taxon>Pseudomonadota</taxon>
        <taxon>Alphaproteobacteria</taxon>
        <taxon>Rhodobacterales</taxon>
        <taxon>Paracoccaceae</taxon>
        <taxon>Pseudoroseicyclus</taxon>
    </lineage>
</organism>
<sequence length="396" mass="41931">METALILLAVLLAGALLAWPKVFRNPLWRATVTPLASIIGSGFLILGPVLNAEYGAWAPAVMAALCALAWAFGAAIRANIASIEAAAARPRAALALERTSQWVLAFAYAIAVAYYLNLFGAFAVELTPWNGELTARLVTSGVFLVILATGWLKGFSALERMEQVAVGLKLAIIAGLLTGLAWAFAADATGEGLYLNPVTIRGPEALFLAFGLLVTVQGFETSRYLGEEYSARQRIRSMRLAQALSTLIYLVYIGLFSYLFAPHVAQVDEAAIIGMMRQVALILPPLLVVAALAAQFSAAVADTSGAGGLVEELTGGRIGPRAAYAVLVAAGLVLTWWLDVFVIITWASRAFALYYALQAAIAAVEARRAGQRGWMMAWGALCLLGLAITALGTPVE</sequence>
<dbReference type="RefSeq" id="WP_163894282.1">
    <property type="nucleotide sequence ID" value="NZ_JAAFYS010000003.1"/>
</dbReference>
<comment type="caution">
    <text evidence="2">The sequence shown here is derived from an EMBL/GenBank/DDBJ whole genome shotgun (WGS) entry which is preliminary data.</text>
</comment>
<evidence type="ECO:0000313" key="2">
    <source>
        <dbReference type="EMBL" id="NDV01859.1"/>
    </source>
</evidence>
<feature type="transmembrane region" description="Helical" evidence="1">
    <location>
        <begin position="322"/>
        <end position="338"/>
    </location>
</feature>
<feature type="transmembrane region" description="Helical" evidence="1">
    <location>
        <begin position="164"/>
        <end position="185"/>
    </location>
</feature>
<keyword evidence="1" id="KW-1133">Transmembrane helix</keyword>
<dbReference type="Gene3D" id="1.20.1740.10">
    <property type="entry name" value="Amino acid/polyamine transporter I"/>
    <property type="match status" value="1"/>
</dbReference>
<gene>
    <name evidence="2" type="ORF">GZA08_12880</name>
</gene>
<keyword evidence="1" id="KW-0812">Transmembrane</keyword>
<name>A0A6B2JZ17_9RHOB</name>
<protein>
    <recommendedName>
        <fullName evidence="4">APC family permease</fullName>
    </recommendedName>
</protein>
<feature type="transmembrane region" description="Helical" evidence="1">
    <location>
        <begin position="376"/>
        <end position="395"/>
    </location>
</feature>
<feature type="transmembrane region" description="Helical" evidence="1">
    <location>
        <begin position="281"/>
        <end position="301"/>
    </location>
</feature>
<evidence type="ECO:0008006" key="4">
    <source>
        <dbReference type="Google" id="ProtNLM"/>
    </source>
</evidence>
<evidence type="ECO:0000313" key="3">
    <source>
        <dbReference type="Proteomes" id="UP000474757"/>
    </source>
</evidence>
<keyword evidence="1" id="KW-0472">Membrane</keyword>
<keyword evidence="3" id="KW-1185">Reference proteome</keyword>
<feature type="transmembrane region" description="Helical" evidence="1">
    <location>
        <begin position="101"/>
        <end position="121"/>
    </location>
</feature>
<accession>A0A6B2JZ17</accession>
<dbReference type="AlphaFoldDB" id="A0A6B2JZ17"/>
<feature type="transmembrane region" description="Helical" evidence="1">
    <location>
        <begin position="133"/>
        <end position="152"/>
    </location>
</feature>
<reference evidence="2 3" key="1">
    <citation type="submission" date="2020-02" db="EMBL/GenBank/DDBJ databases">
        <title>Pseudoroseicyclus tamarix, sp. nov., isolated from offshore sediment of a Tamarix chinensis forest.</title>
        <authorList>
            <person name="Gai Y."/>
        </authorList>
    </citation>
    <scope>NUCLEOTIDE SEQUENCE [LARGE SCALE GENOMIC DNA]</scope>
    <source>
        <strain evidence="2 3">CLL3-39</strain>
    </source>
</reference>